<sequence length="62" mass="7241">MAGESHLDSLYEQVMAMEEYSENDLQRCFDINSPEVLLTPTYLAIVMEYAAGRDLFKRIYMQ</sequence>
<comment type="caution">
    <text evidence="1">The sequence shown here is derived from an EMBL/GenBank/DDBJ whole genome shotgun (WGS) entry which is preliminary data.</text>
</comment>
<organism evidence="1 2">
    <name type="scientific">Corchorus capsularis</name>
    <name type="common">Jute</name>
    <dbReference type="NCBI Taxonomy" id="210143"/>
    <lineage>
        <taxon>Eukaryota</taxon>
        <taxon>Viridiplantae</taxon>
        <taxon>Streptophyta</taxon>
        <taxon>Embryophyta</taxon>
        <taxon>Tracheophyta</taxon>
        <taxon>Spermatophyta</taxon>
        <taxon>Magnoliopsida</taxon>
        <taxon>eudicotyledons</taxon>
        <taxon>Gunneridae</taxon>
        <taxon>Pentapetalae</taxon>
        <taxon>rosids</taxon>
        <taxon>malvids</taxon>
        <taxon>Malvales</taxon>
        <taxon>Malvaceae</taxon>
        <taxon>Grewioideae</taxon>
        <taxon>Apeibeae</taxon>
        <taxon>Corchorus</taxon>
    </lineage>
</organism>
<keyword evidence="2" id="KW-1185">Reference proteome</keyword>
<reference evidence="1 2" key="1">
    <citation type="submission" date="2013-09" db="EMBL/GenBank/DDBJ databases">
        <title>Corchorus capsularis genome sequencing.</title>
        <authorList>
            <person name="Alam M."/>
            <person name="Haque M.S."/>
            <person name="Islam M.S."/>
            <person name="Emdad E.M."/>
            <person name="Islam M.M."/>
            <person name="Ahmed B."/>
            <person name="Halim A."/>
            <person name="Hossen Q.M.M."/>
            <person name="Hossain M.Z."/>
            <person name="Ahmed R."/>
            <person name="Khan M.M."/>
            <person name="Islam R."/>
            <person name="Rashid M.M."/>
            <person name="Khan S.A."/>
            <person name="Rahman M.S."/>
            <person name="Alam M."/>
        </authorList>
    </citation>
    <scope>NUCLEOTIDE SEQUENCE [LARGE SCALE GENOMIC DNA]</scope>
    <source>
        <strain evidence="2">cv. CVL-1</strain>
        <tissue evidence="1">Whole seedling</tissue>
    </source>
</reference>
<protein>
    <submittedName>
        <fullName evidence="1">Uncharacterized protein</fullName>
    </submittedName>
</protein>
<gene>
    <name evidence="1" type="ORF">CCACVL1_07783</name>
</gene>
<evidence type="ECO:0000313" key="1">
    <source>
        <dbReference type="EMBL" id="OMO89525.1"/>
    </source>
</evidence>
<dbReference type="AlphaFoldDB" id="A0A1R3J3W6"/>
<dbReference type="Proteomes" id="UP000188268">
    <property type="component" value="Unassembled WGS sequence"/>
</dbReference>
<accession>A0A1R3J3W6</accession>
<dbReference type="Gramene" id="OMO89525">
    <property type="protein sequence ID" value="OMO89525"/>
    <property type="gene ID" value="CCACVL1_07783"/>
</dbReference>
<dbReference type="EMBL" id="AWWV01008667">
    <property type="protein sequence ID" value="OMO89525.1"/>
    <property type="molecule type" value="Genomic_DNA"/>
</dbReference>
<dbReference type="OrthoDB" id="193931at2759"/>
<evidence type="ECO:0000313" key="2">
    <source>
        <dbReference type="Proteomes" id="UP000188268"/>
    </source>
</evidence>
<name>A0A1R3J3W6_COCAP</name>
<proteinExistence type="predicted"/>